<comment type="caution">
    <text evidence="2">The sequence shown here is derived from an EMBL/GenBank/DDBJ whole genome shotgun (WGS) entry which is preliminary data.</text>
</comment>
<accession>A0A3E2GVM0</accession>
<gene>
    <name evidence="2" type="ORF">B7463_g11220</name>
</gene>
<organism evidence="2 3">
    <name type="scientific">Scytalidium lignicola</name>
    <name type="common">Hyphomycete</name>
    <dbReference type="NCBI Taxonomy" id="5539"/>
    <lineage>
        <taxon>Eukaryota</taxon>
        <taxon>Fungi</taxon>
        <taxon>Dikarya</taxon>
        <taxon>Ascomycota</taxon>
        <taxon>Pezizomycotina</taxon>
        <taxon>Leotiomycetes</taxon>
        <taxon>Leotiomycetes incertae sedis</taxon>
        <taxon>Scytalidium</taxon>
    </lineage>
</organism>
<evidence type="ECO:0000313" key="2">
    <source>
        <dbReference type="EMBL" id="RFU25128.1"/>
    </source>
</evidence>
<evidence type="ECO:0000256" key="1">
    <source>
        <dbReference type="SAM" id="Coils"/>
    </source>
</evidence>
<dbReference type="AlphaFoldDB" id="A0A3E2GVM0"/>
<keyword evidence="3" id="KW-1185">Reference proteome</keyword>
<evidence type="ECO:0000313" key="3">
    <source>
        <dbReference type="Proteomes" id="UP000258309"/>
    </source>
</evidence>
<feature type="coiled-coil region" evidence="1">
    <location>
        <begin position="33"/>
        <end position="60"/>
    </location>
</feature>
<dbReference type="Proteomes" id="UP000258309">
    <property type="component" value="Unassembled WGS sequence"/>
</dbReference>
<sequence length="313" mass="36023">MSTSDLVLSHLVSAWEQALADQRQISEANEESLEEGDEARKKAEDDIQKLREKVVTKESKQKLRFALFLQELRNVAAPFIALVNERREDVDHHHERLYLVQPDPATKKFVGDLLKSNDEIVIHNLALMISHYIRWEGDWGSAEVQEKWEEKLPATEIVKLFLDKEAQKGPKYIATAAKYTKTDWYHIMILSSNRLTFLPPAELDRLAKKTTNPKEVEIVTAKIKTEKDIDEIFSFLAGSHWGLDYSKVEATLTALNSLIKEHQKAILAFVDKTWSEYFNKVEPIIHTMIALLLVSDAHDEYTDEQLAKYPLPN</sequence>
<feature type="non-terminal residue" evidence="2">
    <location>
        <position position="1"/>
    </location>
</feature>
<feature type="non-terminal residue" evidence="2">
    <location>
        <position position="313"/>
    </location>
</feature>
<proteinExistence type="predicted"/>
<dbReference type="EMBL" id="NCSJ02000361">
    <property type="protein sequence ID" value="RFU25128.1"/>
    <property type="molecule type" value="Genomic_DNA"/>
</dbReference>
<name>A0A3E2GVM0_SCYLI</name>
<reference evidence="2 3" key="1">
    <citation type="submission" date="2018-05" db="EMBL/GenBank/DDBJ databases">
        <title>Draft genome sequence of Scytalidium lignicola DSM 105466, a ubiquitous saprotrophic fungus.</title>
        <authorList>
            <person name="Buettner E."/>
            <person name="Gebauer A.M."/>
            <person name="Hofrichter M."/>
            <person name="Liers C."/>
            <person name="Kellner H."/>
        </authorList>
    </citation>
    <scope>NUCLEOTIDE SEQUENCE [LARGE SCALE GENOMIC DNA]</scope>
    <source>
        <strain evidence="2 3">DSM 105466</strain>
    </source>
</reference>
<keyword evidence="1" id="KW-0175">Coiled coil</keyword>
<protein>
    <submittedName>
        <fullName evidence="2">Uncharacterized protein</fullName>
    </submittedName>
</protein>